<proteinExistence type="predicted"/>
<dbReference type="InterPro" id="IPR001471">
    <property type="entry name" value="AP2/ERF_dom"/>
</dbReference>
<evidence type="ECO:0000256" key="3">
    <source>
        <dbReference type="ARBA" id="ARBA00023015"/>
    </source>
</evidence>
<keyword evidence="9" id="KW-1185">Reference proteome</keyword>
<dbReference type="EMBL" id="JACXVP010000012">
    <property type="protein sequence ID" value="KAG5571833.1"/>
    <property type="molecule type" value="Genomic_DNA"/>
</dbReference>
<reference evidence="8 9" key="1">
    <citation type="submission" date="2020-09" db="EMBL/GenBank/DDBJ databases">
        <title>De no assembly of potato wild relative species, Solanum commersonii.</title>
        <authorList>
            <person name="Cho K."/>
        </authorList>
    </citation>
    <scope>NUCLEOTIDE SEQUENCE [LARGE SCALE GENOMIC DNA]</scope>
    <source>
        <strain evidence="8">LZ3.2</strain>
        <tissue evidence="8">Leaf</tissue>
    </source>
</reference>
<dbReference type="GO" id="GO:0003677">
    <property type="term" value="F:DNA binding"/>
    <property type="evidence" value="ECO:0007669"/>
    <property type="project" value="UniProtKB-KW"/>
</dbReference>
<sequence>MAVAKTTKMVLKGNRGTFDTSVEAVKAYDAAAIKFRGMKAQMNFPIPASSGGSCCGATFSITGASSRIDFMGSGKCKHIDIDLNYPPAQEDM</sequence>
<dbReference type="GO" id="GO:0005634">
    <property type="term" value="C:nucleus"/>
    <property type="evidence" value="ECO:0007669"/>
    <property type="project" value="UniProtKB-SubCell"/>
</dbReference>
<comment type="caution">
    <text evidence="8">The sequence shown here is derived from an EMBL/GenBank/DDBJ whole genome shotgun (WGS) entry which is preliminary data.</text>
</comment>
<evidence type="ECO:0000256" key="2">
    <source>
        <dbReference type="ARBA" id="ARBA00022745"/>
    </source>
</evidence>
<keyword evidence="6" id="KW-0539">Nucleus</keyword>
<evidence type="ECO:0000313" key="9">
    <source>
        <dbReference type="Proteomes" id="UP000824120"/>
    </source>
</evidence>
<keyword evidence="5" id="KW-0804">Transcription</keyword>
<dbReference type="Gene3D" id="3.30.730.10">
    <property type="entry name" value="AP2/ERF domain"/>
    <property type="match status" value="1"/>
</dbReference>
<dbReference type="SMART" id="SM00380">
    <property type="entry name" value="AP2"/>
    <property type="match status" value="1"/>
</dbReference>
<dbReference type="Proteomes" id="UP000824120">
    <property type="component" value="Chromosome 12"/>
</dbReference>
<evidence type="ECO:0000313" key="8">
    <source>
        <dbReference type="EMBL" id="KAG5571833.1"/>
    </source>
</evidence>
<dbReference type="OrthoDB" id="1931494at2759"/>
<dbReference type="InterPro" id="IPR016177">
    <property type="entry name" value="DNA-bd_dom_sf"/>
</dbReference>
<dbReference type="PROSITE" id="PS51032">
    <property type="entry name" value="AP2_ERF"/>
    <property type="match status" value="1"/>
</dbReference>
<evidence type="ECO:0000256" key="6">
    <source>
        <dbReference type="ARBA" id="ARBA00023242"/>
    </source>
</evidence>
<evidence type="ECO:0000256" key="5">
    <source>
        <dbReference type="ARBA" id="ARBA00023163"/>
    </source>
</evidence>
<keyword evidence="4" id="KW-0238">DNA-binding</keyword>
<protein>
    <recommendedName>
        <fullName evidence="7">AP2/ERF domain-containing protein</fullName>
    </recommendedName>
</protein>
<dbReference type="GO" id="GO:0009873">
    <property type="term" value="P:ethylene-activated signaling pathway"/>
    <property type="evidence" value="ECO:0007669"/>
    <property type="project" value="UniProtKB-KW"/>
</dbReference>
<comment type="subcellular location">
    <subcellularLocation>
        <location evidence="1">Nucleus</location>
    </subcellularLocation>
</comment>
<dbReference type="AlphaFoldDB" id="A0A9J5W8G6"/>
<dbReference type="SUPFAM" id="SSF54171">
    <property type="entry name" value="DNA-binding domain"/>
    <property type="match status" value="1"/>
</dbReference>
<name>A0A9J5W8G6_SOLCO</name>
<evidence type="ECO:0000256" key="4">
    <source>
        <dbReference type="ARBA" id="ARBA00023125"/>
    </source>
</evidence>
<dbReference type="PANTHER" id="PTHR31677">
    <property type="entry name" value="AP2 DOMAIN CLASS TRANSCRIPTION FACTOR"/>
    <property type="match status" value="1"/>
</dbReference>
<organism evidence="8 9">
    <name type="scientific">Solanum commersonii</name>
    <name type="common">Commerson's wild potato</name>
    <name type="synonym">Commerson's nightshade</name>
    <dbReference type="NCBI Taxonomy" id="4109"/>
    <lineage>
        <taxon>Eukaryota</taxon>
        <taxon>Viridiplantae</taxon>
        <taxon>Streptophyta</taxon>
        <taxon>Embryophyta</taxon>
        <taxon>Tracheophyta</taxon>
        <taxon>Spermatophyta</taxon>
        <taxon>Magnoliopsida</taxon>
        <taxon>eudicotyledons</taxon>
        <taxon>Gunneridae</taxon>
        <taxon>Pentapetalae</taxon>
        <taxon>asterids</taxon>
        <taxon>lamiids</taxon>
        <taxon>Solanales</taxon>
        <taxon>Solanaceae</taxon>
        <taxon>Solanoideae</taxon>
        <taxon>Solaneae</taxon>
        <taxon>Solanum</taxon>
    </lineage>
</organism>
<dbReference type="InterPro" id="IPR036955">
    <property type="entry name" value="AP2/ERF_dom_sf"/>
</dbReference>
<dbReference type="PANTHER" id="PTHR31677:SF212">
    <property type="entry name" value="ETHYLENE-RESPONSIVE TRANSCRIPTION FACTOR 8"/>
    <property type="match status" value="1"/>
</dbReference>
<keyword evidence="2" id="KW-0936">Ethylene signaling pathway</keyword>
<gene>
    <name evidence="8" type="ORF">H5410_061599</name>
</gene>
<keyword evidence="3" id="KW-0805">Transcription regulation</keyword>
<evidence type="ECO:0000256" key="1">
    <source>
        <dbReference type="ARBA" id="ARBA00004123"/>
    </source>
</evidence>
<evidence type="ECO:0000259" key="7">
    <source>
        <dbReference type="PROSITE" id="PS51032"/>
    </source>
</evidence>
<dbReference type="GO" id="GO:0003700">
    <property type="term" value="F:DNA-binding transcription factor activity"/>
    <property type="evidence" value="ECO:0007669"/>
    <property type="project" value="InterPro"/>
</dbReference>
<accession>A0A9J5W8G6</accession>
<feature type="domain" description="AP2/ERF" evidence="7">
    <location>
        <begin position="1"/>
        <end position="45"/>
    </location>
</feature>